<feature type="region of interest" description="Disordered" evidence="1">
    <location>
        <begin position="1"/>
        <end position="27"/>
    </location>
</feature>
<protein>
    <recommendedName>
        <fullName evidence="2">Na+-translocating membrane potential-generating system MpsC domain-containing protein</fullName>
    </recommendedName>
</protein>
<evidence type="ECO:0000313" key="3">
    <source>
        <dbReference type="EMBL" id="KUG04211.1"/>
    </source>
</evidence>
<organism evidence="3">
    <name type="scientific">hydrocarbon metagenome</name>
    <dbReference type="NCBI Taxonomy" id="938273"/>
    <lineage>
        <taxon>unclassified sequences</taxon>
        <taxon>metagenomes</taxon>
        <taxon>ecological metagenomes</taxon>
    </lineage>
</organism>
<gene>
    <name evidence="3" type="ORF">ASZ90_018431</name>
</gene>
<name>A0A0W8E712_9ZZZZ</name>
<dbReference type="EMBL" id="LNQE01001856">
    <property type="protein sequence ID" value="KUG04211.1"/>
    <property type="molecule type" value="Genomic_DNA"/>
</dbReference>
<sequence>MSDKRGSKAIPQDNTINGGDPQSKLNDQQRRRIQHLFKIYMEKYFKEKMGKGVDYTKIILWGDMLIIRGEGFLTEPEKYIVATESGKDVVNAARRQVARQHSIDNQAYFEETLNARVIHQMYDIEAENDFWMHVMVFDRVLTEGV</sequence>
<evidence type="ECO:0000256" key="1">
    <source>
        <dbReference type="SAM" id="MobiDB-lite"/>
    </source>
</evidence>
<proteinExistence type="predicted"/>
<evidence type="ECO:0000259" key="2">
    <source>
        <dbReference type="Pfam" id="PF10057"/>
    </source>
</evidence>
<dbReference type="Pfam" id="PF10057">
    <property type="entry name" value="MpsC"/>
    <property type="match status" value="1"/>
</dbReference>
<accession>A0A0W8E712</accession>
<comment type="caution">
    <text evidence="3">The sequence shown here is derived from an EMBL/GenBank/DDBJ whole genome shotgun (WGS) entry which is preliminary data.</text>
</comment>
<reference evidence="3" key="1">
    <citation type="journal article" date="2015" name="Proc. Natl. Acad. Sci. U.S.A.">
        <title>Networks of energetic and metabolic interactions define dynamics in microbial communities.</title>
        <authorList>
            <person name="Embree M."/>
            <person name="Liu J.K."/>
            <person name="Al-Bassam M.M."/>
            <person name="Zengler K."/>
        </authorList>
    </citation>
    <scope>NUCLEOTIDE SEQUENCE</scope>
</reference>
<dbReference type="InterPro" id="IPR018745">
    <property type="entry name" value="MpsC"/>
</dbReference>
<dbReference type="AlphaFoldDB" id="A0A0W8E712"/>
<feature type="domain" description="Na+-translocating membrane potential-generating system MpsC" evidence="2">
    <location>
        <begin position="30"/>
        <end position="139"/>
    </location>
</feature>